<sequence>MTVDDADLAEHFGSSTHFGPPGYPELMPPCDTPRLRLREMTDDDLDDMAALLGDPQVMEYYPHPKDRTEAATWIRWNRRNYAEHGFGLWIVETRTGEFIGDCGLTWQTVNGIPHLEVGFHVKPSAQGNGFATEAALACLDHAREFELVAILTAIIHRDNRPLQRVAEKLGMQRNPELRHKSPDHEVFSLHL</sequence>
<dbReference type="PANTHER" id="PTHR43792">
    <property type="entry name" value="GNAT FAMILY, PUTATIVE (AFU_ORTHOLOGUE AFUA_3G00765)-RELATED-RELATED"/>
    <property type="match status" value="1"/>
</dbReference>
<dbReference type="InterPro" id="IPR051531">
    <property type="entry name" value="N-acetyltransferase"/>
</dbReference>
<dbReference type="InterPro" id="IPR000182">
    <property type="entry name" value="GNAT_dom"/>
</dbReference>
<dbReference type="Proteomes" id="UP000234498">
    <property type="component" value="Unassembled WGS sequence"/>
</dbReference>
<dbReference type="Gene3D" id="3.40.630.30">
    <property type="match status" value="1"/>
</dbReference>
<dbReference type="Pfam" id="PF13302">
    <property type="entry name" value="Acetyltransf_3"/>
    <property type="match status" value="1"/>
</dbReference>
<name>A0A2H1I5T9_BRELN</name>
<dbReference type="EMBL" id="FXZA01000002">
    <property type="protein sequence ID" value="SMX70535.1"/>
    <property type="molecule type" value="Genomic_DNA"/>
</dbReference>
<dbReference type="SUPFAM" id="SSF55729">
    <property type="entry name" value="Acyl-CoA N-acyltransferases (Nat)"/>
    <property type="match status" value="1"/>
</dbReference>
<dbReference type="PANTHER" id="PTHR43792:SF1">
    <property type="entry name" value="N-ACETYLTRANSFERASE DOMAIN-CONTAINING PROTEIN"/>
    <property type="match status" value="1"/>
</dbReference>
<gene>
    <name evidence="2" type="ORF">BLIN101_00872</name>
</gene>
<protein>
    <submittedName>
        <fullName evidence="2">Protein N-acetyltransferase, RimJ/RimL family</fullName>
    </submittedName>
</protein>
<evidence type="ECO:0000259" key="1">
    <source>
        <dbReference type="PROSITE" id="PS51186"/>
    </source>
</evidence>
<reference evidence="3" key="1">
    <citation type="submission" date="2017-03" db="EMBL/GenBank/DDBJ databases">
        <authorList>
            <person name="Monnet C."/>
        </authorList>
    </citation>
    <scope>NUCLEOTIDE SEQUENCE [LARGE SCALE GENOMIC DNA]</scope>
    <source>
        <strain evidence="3">Mu101</strain>
    </source>
</reference>
<dbReference type="PROSITE" id="PS51186">
    <property type="entry name" value="GNAT"/>
    <property type="match status" value="1"/>
</dbReference>
<evidence type="ECO:0000313" key="2">
    <source>
        <dbReference type="EMBL" id="SMX70535.1"/>
    </source>
</evidence>
<proteinExistence type="predicted"/>
<dbReference type="InterPro" id="IPR016181">
    <property type="entry name" value="Acyl_CoA_acyltransferase"/>
</dbReference>
<dbReference type="AlphaFoldDB" id="A0A2H1I5T9"/>
<dbReference type="GO" id="GO:0016747">
    <property type="term" value="F:acyltransferase activity, transferring groups other than amino-acyl groups"/>
    <property type="evidence" value="ECO:0007669"/>
    <property type="project" value="InterPro"/>
</dbReference>
<feature type="domain" description="N-acetyltransferase" evidence="1">
    <location>
        <begin position="35"/>
        <end position="191"/>
    </location>
</feature>
<organism evidence="2 3">
    <name type="scientific">Brevibacterium linens</name>
    <dbReference type="NCBI Taxonomy" id="1703"/>
    <lineage>
        <taxon>Bacteria</taxon>
        <taxon>Bacillati</taxon>
        <taxon>Actinomycetota</taxon>
        <taxon>Actinomycetes</taxon>
        <taxon>Micrococcales</taxon>
        <taxon>Brevibacteriaceae</taxon>
        <taxon>Brevibacterium</taxon>
    </lineage>
</organism>
<evidence type="ECO:0000313" key="3">
    <source>
        <dbReference type="Proteomes" id="UP000234498"/>
    </source>
</evidence>
<keyword evidence="2" id="KW-0808">Transferase</keyword>
<accession>A0A2H1I5T9</accession>